<comment type="subcellular location">
    <subcellularLocation>
        <location evidence="1 4">Nucleus</location>
    </subcellularLocation>
</comment>
<reference evidence="5" key="1">
    <citation type="submission" date="2020-11" db="EMBL/GenBank/DDBJ databases">
        <authorList>
            <person name="Tran Van P."/>
        </authorList>
    </citation>
    <scope>NUCLEOTIDE SEQUENCE</scope>
</reference>
<gene>
    <name evidence="4" type="primary">MED20</name>
    <name evidence="5" type="ORF">TTEB3V08_LOCUS6419</name>
</gene>
<evidence type="ECO:0000256" key="4">
    <source>
        <dbReference type="RuleBase" id="RU364152"/>
    </source>
</evidence>
<keyword evidence="3 4" id="KW-0539">Nucleus</keyword>
<accession>A0A7R9IHF2</accession>
<evidence type="ECO:0000313" key="5">
    <source>
        <dbReference type="EMBL" id="CAD7458440.1"/>
    </source>
</evidence>
<evidence type="ECO:0000256" key="1">
    <source>
        <dbReference type="ARBA" id="ARBA00004123"/>
    </source>
</evidence>
<dbReference type="GO" id="GO:0016592">
    <property type="term" value="C:mediator complex"/>
    <property type="evidence" value="ECO:0007669"/>
    <property type="project" value="InterPro"/>
</dbReference>
<dbReference type="GO" id="GO:0003712">
    <property type="term" value="F:transcription coregulator activity"/>
    <property type="evidence" value="ECO:0007669"/>
    <property type="project" value="InterPro"/>
</dbReference>
<name>A0A7R9IHF2_9NEOP</name>
<keyword evidence="4" id="KW-0805">Transcription regulation</keyword>
<dbReference type="EMBL" id="OE002262">
    <property type="protein sequence ID" value="CAD7458440.1"/>
    <property type="molecule type" value="Genomic_DNA"/>
</dbReference>
<dbReference type="AlphaFoldDB" id="A0A7R9IHF2"/>
<sequence>MRLRPATNRPAPEGSSCDLEDVSLHHSCLIPHHYPPRMGGGSFSRPSGRGPAAVEQVQSNFAPRLCHRQRCNRSGATLFLLCVLFVMLQVEYKPCVVPASCWDLMREFLQGFLGSSVQNTAPQYLQNRINEVYQPIDTIQQYLDQFMLYRKATGVL</sequence>
<evidence type="ECO:0000256" key="3">
    <source>
        <dbReference type="ARBA" id="ARBA00023242"/>
    </source>
</evidence>
<comment type="similarity">
    <text evidence="2 4">Belongs to the Mediator complex subunit 20 family.</text>
</comment>
<proteinExistence type="inferred from homology"/>
<comment type="subunit">
    <text evidence="4">Component of the Mediator complex.</text>
</comment>
<keyword evidence="4" id="KW-0804">Transcription</keyword>
<keyword evidence="4" id="KW-0010">Activator</keyword>
<evidence type="ECO:0000256" key="2">
    <source>
        <dbReference type="ARBA" id="ARBA00010743"/>
    </source>
</evidence>
<dbReference type="GO" id="GO:0006357">
    <property type="term" value="P:regulation of transcription by RNA polymerase II"/>
    <property type="evidence" value="ECO:0007669"/>
    <property type="project" value="InterPro"/>
</dbReference>
<comment type="function">
    <text evidence="4">Component of the Mediator complex, a coactivator involved in the regulated transcription of nearly all RNA polymerase II-dependent genes. Mediator functions as a bridge to convey information from gene-specific regulatory proteins to the basal RNA polymerase II transcription machinery. Mediator is recruited to promoters by direct interactions with regulatory proteins and serves as a scaffold for the assembly of a functional preinitiation complex with RNA polymerase II and the general transcription factors.</text>
</comment>
<organism evidence="5">
    <name type="scientific">Timema tahoe</name>
    <dbReference type="NCBI Taxonomy" id="61484"/>
    <lineage>
        <taxon>Eukaryota</taxon>
        <taxon>Metazoa</taxon>
        <taxon>Ecdysozoa</taxon>
        <taxon>Arthropoda</taxon>
        <taxon>Hexapoda</taxon>
        <taxon>Insecta</taxon>
        <taxon>Pterygota</taxon>
        <taxon>Neoptera</taxon>
        <taxon>Polyneoptera</taxon>
        <taxon>Phasmatodea</taxon>
        <taxon>Timematodea</taxon>
        <taxon>Timematoidea</taxon>
        <taxon>Timematidae</taxon>
        <taxon>Timema</taxon>
    </lineage>
</organism>
<protein>
    <recommendedName>
        <fullName evidence="4">Mediator of RNA polymerase II transcription subunit 20</fullName>
    </recommendedName>
    <alternativeName>
        <fullName evidence="4">Mediator complex subunit 20</fullName>
    </alternativeName>
</protein>
<dbReference type="InterPro" id="IPR013921">
    <property type="entry name" value="Mediator_Med20"/>
</dbReference>
<dbReference type="Pfam" id="PF08612">
    <property type="entry name" value="Med20"/>
    <property type="match status" value="1"/>
</dbReference>